<name>A0A9N8J3U1_9FLAO</name>
<reference evidence="2 3" key="1">
    <citation type="submission" date="2020-06" db="EMBL/GenBank/DDBJ databases">
        <authorList>
            <person name="Criscuolo A."/>
        </authorList>
    </citation>
    <scope>NUCLEOTIDE SEQUENCE [LARGE SCALE GENOMIC DNA]</scope>
    <source>
        <strain evidence="2">PXU-55</strain>
    </source>
</reference>
<keyword evidence="1" id="KW-0812">Transmembrane</keyword>
<dbReference type="Proteomes" id="UP000533639">
    <property type="component" value="Unassembled WGS sequence"/>
</dbReference>
<evidence type="ECO:0000256" key="1">
    <source>
        <dbReference type="SAM" id="Phobius"/>
    </source>
</evidence>
<keyword evidence="1" id="KW-1133">Transmembrane helix</keyword>
<accession>A0A9N8J3U1</accession>
<feature type="transmembrane region" description="Helical" evidence="1">
    <location>
        <begin position="6"/>
        <end position="25"/>
    </location>
</feature>
<dbReference type="AlphaFoldDB" id="A0A9N8J3U1"/>
<proteinExistence type="predicted"/>
<organism evidence="2 3">
    <name type="scientific">Flavobacterium panici</name>
    <dbReference type="NCBI Taxonomy" id="2654843"/>
    <lineage>
        <taxon>Bacteria</taxon>
        <taxon>Pseudomonadati</taxon>
        <taxon>Bacteroidota</taxon>
        <taxon>Flavobacteriia</taxon>
        <taxon>Flavobacteriales</taxon>
        <taxon>Flavobacteriaceae</taxon>
        <taxon>Flavobacterium</taxon>
    </lineage>
</organism>
<gene>
    <name evidence="2" type="ORF">FLAPXU55_02635</name>
</gene>
<comment type="caution">
    <text evidence="2">The sequence shown here is derived from an EMBL/GenBank/DDBJ whole genome shotgun (WGS) entry which is preliminary data.</text>
</comment>
<dbReference type="EMBL" id="CAIJDE010000044">
    <property type="protein sequence ID" value="CAC9974938.1"/>
    <property type="molecule type" value="Genomic_DNA"/>
</dbReference>
<keyword evidence="3" id="KW-1185">Reference proteome</keyword>
<evidence type="ECO:0000313" key="3">
    <source>
        <dbReference type="Proteomes" id="UP000533639"/>
    </source>
</evidence>
<evidence type="ECO:0000313" key="2">
    <source>
        <dbReference type="EMBL" id="CAC9974938.1"/>
    </source>
</evidence>
<sequence>MVTGIAQGNMVWLVIPFSVIISWMYTSFGQVGESTEILLKEMLMMCLFRKYLGVFYLANNCFI</sequence>
<keyword evidence="1" id="KW-0472">Membrane</keyword>
<protein>
    <submittedName>
        <fullName evidence="2">Uncharacterized protein</fullName>
    </submittedName>
</protein>